<evidence type="ECO:0000313" key="4">
    <source>
        <dbReference type="Proteomes" id="UP000216339"/>
    </source>
</evidence>
<dbReference type="SUPFAM" id="SSF53383">
    <property type="entry name" value="PLP-dependent transferases"/>
    <property type="match status" value="1"/>
</dbReference>
<evidence type="ECO:0000256" key="1">
    <source>
        <dbReference type="ARBA" id="ARBA00022898"/>
    </source>
</evidence>
<evidence type="ECO:0000259" key="2">
    <source>
        <dbReference type="Pfam" id="PF00266"/>
    </source>
</evidence>
<evidence type="ECO:0000313" key="3">
    <source>
        <dbReference type="EMBL" id="PAP77043.1"/>
    </source>
</evidence>
<dbReference type="AlphaFoldDB" id="A0A271J0Q6"/>
<dbReference type="PANTHER" id="PTHR43586:SF8">
    <property type="entry name" value="CYSTEINE DESULFURASE 1, CHLOROPLASTIC"/>
    <property type="match status" value="1"/>
</dbReference>
<dbReference type="InterPro" id="IPR000192">
    <property type="entry name" value="Aminotrans_V_dom"/>
</dbReference>
<dbReference type="RefSeq" id="WP_179299594.1">
    <property type="nucleotide sequence ID" value="NZ_MQWD01000001.1"/>
</dbReference>
<organism evidence="3 4">
    <name type="scientific">Rubrivirga marina</name>
    <dbReference type="NCBI Taxonomy" id="1196024"/>
    <lineage>
        <taxon>Bacteria</taxon>
        <taxon>Pseudomonadati</taxon>
        <taxon>Rhodothermota</taxon>
        <taxon>Rhodothermia</taxon>
        <taxon>Rhodothermales</taxon>
        <taxon>Rubricoccaceae</taxon>
        <taxon>Rubrivirga</taxon>
    </lineage>
</organism>
<dbReference type="InterPro" id="IPR015424">
    <property type="entry name" value="PyrdxlP-dep_Trfase"/>
</dbReference>
<dbReference type="Gene3D" id="3.90.1150.10">
    <property type="entry name" value="Aspartate Aminotransferase, domain 1"/>
    <property type="match status" value="1"/>
</dbReference>
<accession>A0A271J0Q6</accession>
<feature type="domain" description="Aminotransferase class V" evidence="2">
    <location>
        <begin position="139"/>
        <end position="466"/>
    </location>
</feature>
<dbReference type="PANTHER" id="PTHR43586">
    <property type="entry name" value="CYSTEINE DESULFURASE"/>
    <property type="match status" value="1"/>
</dbReference>
<dbReference type="InterPro" id="IPR015421">
    <property type="entry name" value="PyrdxlP-dep_Trfase_major"/>
</dbReference>
<gene>
    <name evidence="3" type="ORF">BSZ37_11680</name>
</gene>
<dbReference type="Proteomes" id="UP000216339">
    <property type="component" value="Unassembled WGS sequence"/>
</dbReference>
<dbReference type="EMBL" id="MQWD01000001">
    <property type="protein sequence ID" value="PAP77043.1"/>
    <property type="molecule type" value="Genomic_DNA"/>
</dbReference>
<dbReference type="Gene3D" id="3.40.640.10">
    <property type="entry name" value="Type I PLP-dependent aspartate aminotransferase-like (Major domain)"/>
    <property type="match status" value="1"/>
</dbReference>
<sequence>MELPPLTPAGLRAQTLGADAVVQTPFGERPLVYADFTASGRQLAFVEDYLRSLAPLYANSHTEDSLTGRAATTLLHEAERAIKRAVNAGPTGKVVCCGAGSTAAIHKLQEILGIAIPPATLRDLGIRLTDALGEDAAGSLMYDLRERGPVVFVGPYEHHSNEVTWREGLCTVVEVGLDERGQVCLDDLERQLTDPQWEGRTLYGSFSAGSNVTGVLAPVHDIARVLHRYGALAFFDYAAAGPYIEIDMRPEGDPEGRLDAVFLSPHKFLGGPGAAGLLVFDEALYPDGLAPTVGGGGTVVYVNSIHHDYVDDVEARETAGTPGLYQTLRAAIALEVQRAVGEEAIREREHAHLDRVLDRWGRDERIEILGPTDLDRLSIVSFNVRDGLGGVLHPRFVTVLLCDLFGIQSRAGCSCAGPYGHRLLDIGPQRSARYRQCLVDGIHGLKPGWARVGFHYSHDDAEVEYLLRAVELVAEYGARFLALYDFDVASGDWTIRRERPAAPTLDLGELVAGAASGVGRTASGEERERLYTAALRQAEALAQSLPPLDVSRRLADDLVDLQFFALPA</sequence>
<comment type="caution">
    <text evidence="3">The sequence shown here is derived from an EMBL/GenBank/DDBJ whole genome shotgun (WGS) entry which is preliminary data.</text>
</comment>
<dbReference type="Pfam" id="PF00266">
    <property type="entry name" value="Aminotran_5"/>
    <property type="match status" value="1"/>
</dbReference>
<dbReference type="InterPro" id="IPR015422">
    <property type="entry name" value="PyrdxlP-dep_Trfase_small"/>
</dbReference>
<protein>
    <recommendedName>
        <fullName evidence="2">Aminotransferase class V domain-containing protein</fullName>
    </recommendedName>
</protein>
<name>A0A271J0Q6_9BACT</name>
<proteinExistence type="predicted"/>
<keyword evidence="4" id="KW-1185">Reference proteome</keyword>
<reference evidence="3 4" key="1">
    <citation type="submission" date="2016-11" db="EMBL/GenBank/DDBJ databases">
        <title>Study of marine rhodopsin-containing bacteria.</title>
        <authorList>
            <person name="Yoshizawa S."/>
            <person name="Kumagai Y."/>
            <person name="Kogure K."/>
        </authorList>
    </citation>
    <scope>NUCLEOTIDE SEQUENCE [LARGE SCALE GENOMIC DNA]</scope>
    <source>
        <strain evidence="3 4">SAORIC-28</strain>
    </source>
</reference>
<keyword evidence="1" id="KW-0663">Pyridoxal phosphate</keyword>